<keyword evidence="2" id="KW-1185">Reference proteome</keyword>
<dbReference type="InParanoid" id="A0A316VRF3"/>
<dbReference type="Proteomes" id="UP000245783">
    <property type="component" value="Unassembled WGS sequence"/>
</dbReference>
<reference evidence="1 2" key="1">
    <citation type="journal article" date="2018" name="Mol. Biol. Evol.">
        <title>Broad Genomic Sampling Reveals a Smut Pathogenic Ancestry of the Fungal Clade Ustilaginomycotina.</title>
        <authorList>
            <person name="Kijpornyongpan T."/>
            <person name="Mondo S.J."/>
            <person name="Barry K."/>
            <person name="Sandor L."/>
            <person name="Lee J."/>
            <person name="Lipzen A."/>
            <person name="Pangilinan J."/>
            <person name="LaButti K."/>
            <person name="Hainaut M."/>
            <person name="Henrissat B."/>
            <person name="Grigoriev I.V."/>
            <person name="Spatafora J.W."/>
            <person name="Aime M.C."/>
        </authorList>
    </citation>
    <scope>NUCLEOTIDE SEQUENCE [LARGE SCALE GENOMIC DNA]</scope>
    <source>
        <strain evidence="1 2">MCA 4658</strain>
    </source>
</reference>
<dbReference type="EMBL" id="KZ819508">
    <property type="protein sequence ID" value="PWN38983.1"/>
    <property type="molecule type" value="Genomic_DNA"/>
</dbReference>
<proteinExistence type="predicted"/>
<evidence type="ECO:0000313" key="2">
    <source>
        <dbReference type="Proteomes" id="UP000245783"/>
    </source>
</evidence>
<sequence>MKRLVYPTRPVSNALCRRDIVPAHHGPTTTPFVGRPPAAPLIRGTLCDVKPADRTERHAFVCASPCLPTRNRPLTSSKTRQGTIRQSCTSAQPKAIRHDAPQCSSSAHVQRLREERGPDKSWIVVLCRSYIITDVVATPRVGTACTLSAPQHGVSSVDGCADAGSAKA</sequence>
<accession>A0A316VRF3</accession>
<protein>
    <submittedName>
        <fullName evidence="1">Uncharacterized protein</fullName>
    </submittedName>
</protein>
<name>A0A316VRF3_9BASI</name>
<gene>
    <name evidence="1" type="ORF">IE81DRAFT_58099</name>
</gene>
<evidence type="ECO:0000313" key="1">
    <source>
        <dbReference type="EMBL" id="PWN38983.1"/>
    </source>
</evidence>
<dbReference type="RefSeq" id="XP_025366143.1">
    <property type="nucleotide sequence ID" value="XM_025517461.1"/>
</dbReference>
<dbReference type="AlphaFoldDB" id="A0A316VRF3"/>
<dbReference type="GeneID" id="37039331"/>
<organism evidence="1 2">
    <name type="scientific">Ceraceosorus guamensis</name>
    <dbReference type="NCBI Taxonomy" id="1522189"/>
    <lineage>
        <taxon>Eukaryota</taxon>
        <taxon>Fungi</taxon>
        <taxon>Dikarya</taxon>
        <taxon>Basidiomycota</taxon>
        <taxon>Ustilaginomycotina</taxon>
        <taxon>Exobasidiomycetes</taxon>
        <taxon>Ceraceosorales</taxon>
        <taxon>Ceraceosoraceae</taxon>
        <taxon>Ceraceosorus</taxon>
    </lineage>
</organism>